<comment type="caution">
    <text evidence="2">The sequence shown here is derived from an EMBL/GenBank/DDBJ whole genome shotgun (WGS) entry which is preliminary data.</text>
</comment>
<gene>
    <name evidence="2" type="ORF">LX16_4705</name>
</gene>
<feature type="signal peptide" evidence="1">
    <location>
        <begin position="1"/>
        <end position="32"/>
    </location>
</feature>
<dbReference type="InterPro" id="IPR052944">
    <property type="entry name" value="Sporulation_related"/>
</dbReference>
<evidence type="ECO:0000256" key="1">
    <source>
        <dbReference type="SAM" id="SignalP"/>
    </source>
</evidence>
<dbReference type="RefSeq" id="WP_147143284.1">
    <property type="nucleotide sequence ID" value="NZ_BAABIJ010000005.1"/>
</dbReference>
<keyword evidence="2" id="KW-0449">Lipoprotein</keyword>
<keyword evidence="1" id="KW-0732">Signal</keyword>
<dbReference type="Proteomes" id="UP000321617">
    <property type="component" value="Unassembled WGS sequence"/>
</dbReference>
<evidence type="ECO:0000313" key="2">
    <source>
        <dbReference type="EMBL" id="TWJ07922.1"/>
    </source>
</evidence>
<keyword evidence="3" id="KW-1185">Reference proteome</keyword>
<dbReference type="AlphaFoldDB" id="A0A562UQM3"/>
<protein>
    <submittedName>
        <fullName evidence="2">Outer membrane lipoprotein-sorting protein</fullName>
    </submittedName>
</protein>
<sequence>MPRHRTVRRFAVPASIAAVAIAVGAGAGIVSADDPPDLPDQTAAELLAAVQNSDIPGLSGTVVANMELGLPDLGSDGGLPSAGSSSIRMWYAAPDKVRVAFLDKLGETDVIRNGADVWTWDSGDNEAVHYEAPAEAADLPMWPPSHFTGASPMEAAEQALAAIEPDTEVTTDGTVELAGRAAYQLVLSPKDPDSLVGEIRLAIDADTGVPLSTQIIPVSGDEPAFEVAFSRIDFTVPDAENFTFTAPAGVTVTEGTDEVGDLWESGRHADSTAPRLVGEGWDKVAVIDFDTARMSEEATGEAPEVSGLLDRLPEVSGDWGSGRVLTSSLVSVLITDDGRLLVGAVTPERLYAVAATA</sequence>
<organism evidence="2 3">
    <name type="scientific">Stackebrandtia albiflava</name>
    <dbReference type="NCBI Taxonomy" id="406432"/>
    <lineage>
        <taxon>Bacteria</taxon>
        <taxon>Bacillati</taxon>
        <taxon>Actinomycetota</taxon>
        <taxon>Actinomycetes</taxon>
        <taxon>Glycomycetales</taxon>
        <taxon>Glycomycetaceae</taxon>
        <taxon>Stackebrandtia</taxon>
    </lineage>
</organism>
<dbReference type="EMBL" id="VLLL01000009">
    <property type="protein sequence ID" value="TWJ07922.1"/>
    <property type="molecule type" value="Genomic_DNA"/>
</dbReference>
<dbReference type="InterPro" id="IPR029046">
    <property type="entry name" value="LolA/LolB/LppX"/>
</dbReference>
<dbReference type="CDD" id="cd16325">
    <property type="entry name" value="LolA"/>
    <property type="match status" value="1"/>
</dbReference>
<dbReference type="PANTHER" id="PTHR37507:SF2">
    <property type="entry name" value="SPORULATION PROTEIN YDCC"/>
    <property type="match status" value="1"/>
</dbReference>
<accession>A0A562UQM3</accession>
<evidence type="ECO:0000313" key="3">
    <source>
        <dbReference type="Proteomes" id="UP000321617"/>
    </source>
</evidence>
<feature type="chain" id="PRO_5022247537" evidence="1">
    <location>
        <begin position="33"/>
        <end position="357"/>
    </location>
</feature>
<dbReference type="SUPFAM" id="SSF89392">
    <property type="entry name" value="Prokaryotic lipoproteins and lipoprotein localization factors"/>
    <property type="match status" value="1"/>
</dbReference>
<dbReference type="OrthoDB" id="4822274at2"/>
<name>A0A562UQM3_9ACTN</name>
<reference evidence="2 3" key="1">
    <citation type="journal article" date="2013" name="Stand. Genomic Sci.">
        <title>Genomic Encyclopedia of Type Strains, Phase I: The one thousand microbial genomes (KMG-I) project.</title>
        <authorList>
            <person name="Kyrpides N.C."/>
            <person name="Woyke T."/>
            <person name="Eisen J.A."/>
            <person name="Garrity G."/>
            <person name="Lilburn T.G."/>
            <person name="Beck B.J."/>
            <person name="Whitman W.B."/>
            <person name="Hugenholtz P."/>
            <person name="Klenk H.P."/>
        </authorList>
    </citation>
    <scope>NUCLEOTIDE SEQUENCE [LARGE SCALE GENOMIC DNA]</scope>
    <source>
        <strain evidence="2 3">DSM 45044</strain>
    </source>
</reference>
<dbReference type="InterPro" id="IPR004564">
    <property type="entry name" value="OM_lipoprot_carrier_LolA-like"/>
</dbReference>
<dbReference type="Gene3D" id="2.50.20.10">
    <property type="entry name" value="Lipoprotein localisation LolA/LolB/LppX"/>
    <property type="match status" value="1"/>
</dbReference>
<proteinExistence type="predicted"/>
<dbReference type="PANTHER" id="PTHR37507">
    <property type="entry name" value="SPORULATION PROTEIN YDCC"/>
    <property type="match status" value="1"/>
</dbReference>